<proteinExistence type="inferred from homology"/>
<dbReference type="InParanoid" id="A0A1Y1UKI1"/>
<dbReference type="Gene3D" id="1.20.1260.60">
    <property type="entry name" value="Vacuolar protein sorting-associated protein Ist1"/>
    <property type="match status" value="1"/>
</dbReference>
<dbReference type="STRING" id="4999.A0A1Y1UKI1"/>
<dbReference type="OrthoDB" id="29853at2759"/>
<evidence type="ECO:0000256" key="2">
    <source>
        <dbReference type="SAM" id="MobiDB-lite"/>
    </source>
</evidence>
<reference evidence="3 4" key="1">
    <citation type="submission" date="2017-03" db="EMBL/GenBank/DDBJ databases">
        <title>Widespread Adenine N6-methylation of Active Genes in Fungi.</title>
        <authorList>
            <consortium name="DOE Joint Genome Institute"/>
            <person name="Mondo S.J."/>
            <person name="Dannebaum R.O."/>
            <person name="Kuo R.C."/>
            <person name="Louie K.B."/>
            <person name="Bewick A.J."/>
            <person name="Labutti K."/>
            <person name="Haridas S."/>
            <person name="Kuo A."/>
            <person name="Salamov A."/>
            <person name="Ahrendt S.R."/>
            <person name="Lau R."/>
            <person name="Bowen B.P."/>
            <person name="Lipzen A."/>
            <person name="Sullivan W."/>
            <person name="Andreopoulos W.B."/>
            <person name="Clum A."/>
            <person name="Lindquist E."/>
            <person name="Daum C."/>
            <person name="Northen T.R."/>
            <person name="Ramamoorthy G."/>
            <person name="Schmitz R.J."/>
            <person name="Gryganskyi A."/>
            <person name="Culley D."/>
            <person name="Magnuson J."/>
            <person name="James T.Y."/>
            <person name="O'Malley M.A."/>
            <person name="Stajich J.E."/>
            <person name="Spatafora J.W."/>
            <person name="Visel A."/>
            <person name="Grigoriev I.V."/>
        </authorList>
    </citation>
    <scope>NUCLEOTIDE SEQUENCE [LARGE SCALE GENOMIC DNA]</scope>
    <source>
        <strain evidence="3 4">NRRL Y-17943</strain>
    </source>
</reference>
<dbReference type="Pfam" id="PF03398">
    <property type="entry name" value="Ist1"/>
    <property type="match status" value="1"/>
</dbReference>
<dbReference type="RefSeq" id="XP_021872034.1">
    <property type="nucleotide sequence ID" value="XM_022013785.1"/>
</dbReference>
<protein>
    <submittedName>
        <fullName evidence="3">Regulator of Vps4 activity in the MVB pathway-domain-containing protein</fullName>
    </submittedName>
</protein>
<feature type="region of interest" description="Disordered" evidence="2">
    <location>
        <begin position="184"/>
        <end position="276"/>
    </location>
</feature>
<feature type="compositionally biased region" description="Basic and acidic residues" evidence="2">
    <location>
        <begin position="207"/>
        <end position="219"/>
    </location>
</feature>
<comment type="caution">
    <text evidence="3">The sequence shown here is derived from an EMBL/GenBank/DDBJ whole genome shotgun (WGS) entry which is preliminary data.</text>
</comment>
<evidence type="ECO:0000313" key="3">
    <source>
        <dbReference type="EMBL" id="ORX38047.1"/>
    </source>
</evidence>
<gene>
    <name evidence="3" type="ORF">BD324DRAFT_590077</name>
</gene>
<organism evidence="3 4">
    <name type="scientific">Kockovaella imperatae</name>
    <dbReference type="NCBI Taxonomy" id="4999"/>
    <lineage>
        <taxon>Eukaryota</taxon>
        <taxon>Fungi</taxon>
        <taxon>Dikarya</taxon>
        <taxon>Basidiomycota</taxon>
        <taxon>Agaricomycotina</taxon>
        <taxon>Tremellomycetes</taxon>
        <taxon>Tremellales</taxon>
        <taxon>Cuniculitremaceae</taxon>
        <taxon>Kockovaella</taxon>
    </lineage>
</organism>
<evidence type="ECO:0000313" key="4">
    <source>
        <dbReference type="Proteomes" id="UP000193218"/>
    </source>
</evidence>
<dbReference type="InterPro" id="IPR005061">
    <property type="entry name" value="Ist1"/>
</dbReference>
<dbReference type="EMBL" id="NBSH01000005">
    <property type="protein sequence ID" value="ORX38047.1"/>
    <property type="molecule type" value="Genomic_DNA"/>
</dbReference>
<dbReference type="GO" id="GO:0015031">
    <property type="term" value="P:protein transport"/>
    <property type="evidence" value="ECO:0007669"/>
    <property type="project" value="InterPro"/>
</dbReference>
<accession>A0A1Y1UKI1</accession>
<evidence type="ECO:0000256" key="1">
    <source>
        <dbReference type="ARBA" id="ARBA00005536"/>
    </source>
</evidence>
<feature type="compositionally biased region" description="Basic and acidic residues" evidence="2">
    <location>
        <begin position="237"/>
        <end position="246"/>
    </location>
</feature>
<dbReference type="PANTHER" id="PTHR12161">
    <property type="entry name" value="IST1 FAMILY MEMBER"/>
    <property type="match status" value="1"/>
</dbReference>
<dbReference type="FunCoup" id="A0A1Y1UKI1">
    <property type="interactions" value="440"/>
</dbReference>
<sequence length="276" mass="30462">MVPWNGARTKVQIRLSIQRLRTLQEKKLALAKKSRREIADLLLKGRVETAKLRVEGLIQDDIYVELLEILELYSEKLQARFGLLDASTGEEPESSIADAVCAIVYAAPRTELKELQVLREMLMHKYGRNFSLTLVSSDPPPSSVPPRVLSKLALFTPAQELVDAYLYEIAKGYGVDWAPDGPIEEVDGKVPSAALNDGTEGGDDDEHNGHGGGTKEAEKAAVPVANESGKKSPSPLPRDKEDDRAEAPASQQPEPKKKVNDDDELAKRFERLKNLK</sequence>
<feature type="compositionally biased region" description="Basic and acidic residues" evidence="2">
    <location>
        <begin position="254"/>
        <end position="276"/>
    </location>
</feature>
<dbReference type="AlphaFoldDB" id="A0A1Y1UKI1"/>
<dbReference type="PANTHER" id="PTHR12161:SF5">
    <property type="entry name" value="IST1 HOMOLOG"/>
    <property type="match status" value="1"/>
</dbReference>
<dbReference type="InterPro" id="IPR042277">
    <property type="entry name" value="IST1-like"/>
</dbReference>
<dbReference type="Proteomes" id="UP000193218">
    <property type="component" value="Unassembled WGS sequence"/>
</dbReference>
<dbReference type="FunFam" id="1.20.1260.60:FF:000002">
    <property type="entry name" value="Vacuolar protein sorting-associated protein IST1"/>
    <property type="match status" value="1"/>
</dbReference>
<comment type="similarity">
    <text evidence="1">Belongs to the IST1 family.</text>
</comment>
<dbReference type="GeneID" id="33555593"/>
<keyword evidence="4" id="KW-1185">Reference proteome</keyword>
<name>A0A1Y1UKI1_9TREE</name>